<gene>
    <name evidence="2" type="ORF">GCM10009765_20030</name>
</gene>
<keyword evidence="1" id="KW-0472">Membrane</keyword>
<dbReference type="InterPro" id="IPR000801">
    <property type="entry name" value="Esterase-like"/>
</dbReference>
<dbReference type="RefSeq" id="WP_344309196.1">
    <property type="nucleotide sequence ID" value="NZ_BAAANY010000008.1"/>
</dbReference>
<dbReference type="Pfam" id="PF00756">
    <property type="entry name" value="Esterase"/>
    <property type="match status" value="1"/>
</dbReference>
<dbReference type="EMBL" id="BAAANY010000008">
    <property type="protein sequence ID" value="GAA1670592.1"/>
    <property type="molecule type" value="Genomic_DNA"/>
</dbReference>
<feature type="transmembrane region" description="Helical" evidence="1">
    <location>
        <begin position="6"/>
        <end position="26"/>
    </location>
</feature>
<dbReference type="InterPro" id="IPR029058">
    <property type="entry name" value="AB_hydrolase_fold"/>
</dbReference>
<name>A0ABN2GFV2_9ACTN</name>
<dbReference type="InterPro" id="IPR050583">
    <property type="entry name" value="Mycobacterial_A85_antigen"/>
</dbReference>
<keyword evidence="2" id="KW-0378">Hydrolase</keyword>
<dbReference type="SUPFAM" id="SSF53474">
    <property type="entry name" value="alpha/beta-Hydrolases"/>
    <property type="match status" value="1"/>
</dbReference>
<sequence>MEPNDITFVGLLAVLTVGITVFAFLTWKWKRWQLGRRLTVVFTAQVLFLLVLAGYVNADQGFYTTWNDLLGIPPAHEEAREVFNRPVQSGPNGKAPNPIQREVTGLGSRLFTSLVDRNDATKSQVIQVTLHGKRTGYNFQAWVYVPGSYANKSEQKRKFPVVELLAGYPGTPYTWPVSLDVKKYLDEEIRTGRAPAMIAVMPQQNPAPPKDSECVNAVGGAQAATYLAEDVPDALAAQFRVRTDRRGWGVAGVSTGGFCAANLALNYPQRFSAAASLSGYFTAVTDNTTGDLYKGNAQARLDNSPQWTILHRKHLPLDFYVFSTVDSVEDQTAAATFAKAVARPDGVTLEMSPSGGHVDAAWVVVEPKMWDWFARTLA</sequence>
<proteinExistence type="predicted"/>
<feature type="transmembrane region" description="Helical" evidence="1">
    <location>
        <begin position="38"/>
        <end position="56"/>
    </location>
</feature>
<protein>
    <submittedName>
        <fullName evidence="2">Alpha/beta hydrolase-fold protein</fullName>
    </submittedName>
</protein>
<keyword evidence="3" id="KW-1185">Reference proteome</keyword>
<reference evidence="2 3" key="1">
    <citation type="journal article" date="2019" name="Int. J. Syst. Evol. Microbiol.">
        <title>The Global Catalogue of Microorganisms (GCM) 10K type strain sequencing project: providing services to taxonomists for standard genome sequencing and annotation.</title>
        <authorList>
            <consortium name="The Broad Institute Genomics Platform"/>
            <consortium name="The Broad Institute Genome Sequencing Center for Infectious Disease"/>
            <person name="Wu L."/>
            <person name="Ma J."/>
        </authorList>
    </citation>
    <scope>NUCLEOTIDE SEQUENCE [LARGE SCALE GENOMIC DNA]</scope>
    <source>
        <strain evidence="2 3">JCM 14718</strain>
    </source>
</reference>
<evidence type="ECO:0000313" key="3">
    <source>
        <dbReference type="Proteomes" id="UP001500618"/>
    </source>
</evidence>
<dbReference type="Gene3D" id="3.40.50.1820">
    <property type="entry name" value="alpha/beta hydrolase"/>
    <property type="match status" value="1"/>
</dbReference>
<comment type="caution">
    <text evidence="2">The sequence shown here is derived from an EMBL/GenBank/DDBJ whole genome shotgun (WGS) entry which is preliminary data.</text>
</comment>
<evidence type="ECO:0000256" key="1">
    <source>
        <dbReference type="SAM" id="Phobius"/>
    </source>
</evidence>
<keyword evidence="1" id="KW-1133">Transmembrane helix</keyword>
<dbReference type="PANTHER" id="PTHR48098:SF1">
    <property type="entry name" value="DIACYLGLYCEROL ACYLTRANSFERASE_MYCOLYLTRANSFERASE AG85A"/>
    <property type="match status" value="1"/>
</dbReference>
<organism evidence="2 3">
    <name type="scientific">Fodinicola feengrottensis</name>
    <dbReference type="NCBI Taxonomy" id="435914"/>
    <lineage>
        <taxon>Bacteria</taxon>
        <taxon>Bacillati</taxon>
        <taxon>Actinomycetota</taxon>
        <taxon>Actinomycetes</taxon>
        <taxon>Mycobacteriales</taxon>
        <taxon>Fodinicola</taxon>
    </lineage>
</organism>
<dbReference type="PANTHER" id="PTHR48098">
    <property type="entry name" value="ENTEROCHELIN ESTERASE-RELATED"/>
    <property type="match status" value="1"/>
</dbReference>
<dbReference type="GO" id="GO:0016787">
    <property type="term" value="F:hydrolase activity"/>
    <property type="evidence" value="ECO:0007669"/>
    <property type="project" value="UniProtKB-KW"/>
</dbReference>
<keyword evidence="1" id="KW-0812">Transmembrane</keyword>
<accession>A0ABN2GFV2</accession>
<dbReference type="Proteomes" id="UP001500618">
    <property type="component" value="Unassembled WGS sequence"/>
</dbReference>
<evidence type="ECO:0000313" key="2">
    <source>
        <dbReference type="EMBL" id="GAA1670592.1"/>
    </source>
</evidence>